<dbReference type="SMART" id="SM00175">
    <property type="entry name" value="RAB"/>
    <property type="match status" value="1"/>
</dbReference>
<dbReference type="FunFam" id="3.40.50.300:FF:001423">
    <property type="entry name" value="Ras family GTPase"/>
    <property type="match status" value="1"/>
</dbReference>
<keyword evidence="2" id="KW-0342">GTP-binding</keyword>
<evidence type="ECO:0000313" key="3">
    <source>
        <dbReference type="Proteomes" id="UP000095280"/>
    </source>
</evidence>
<dbReference type="InterPro" id="IPR005225">
    <property type="entry name" value="Small_GTP-bd"/>
</dbReference>
<dbReference type="InterPro" id="IPR020849">
    <property type="entry name" value="Small_GTPase_Ras-type"/>
</dbReference>
<dbReference type="PROSITE" id="PS51420">
    <property type="entry name" value="RHO"/>
    <property type="match status" value="1"/>
</dbReference>
<dbReference type="Proteomes" id="UP000095280">
    <property type="component" value="Unplaced"/>
</dbReference>
<name>A0A1I8H3S9_9PLAT</name>
<dbReference type="OrthoDB" id="5976022at2759"/>
<dbReference type="STRING" id="282301.A0A1I8H3S9"/>
<dbReference type="InterPro" id="IPR001806">
    <property type="entry name" value="Small_GTPase"/>
</dbReference>
<dbReference type="AlphaFoldDB" id="A0A1I8H3S9"/>
<evidence type="ECO:0000313" key="5">
    <source>
        <dbReference type="WBParaSite" id="maker-uti_cns_0045888-snap-gene-1.21-mRNA-1"/>
    </source>
</evidence>
<dbReference type="GO" id="GO:0005525">
    <property type="term" value="F:GTP binding"/>
    <property type="evidence" value="ECO:0007669"/>
    <property type="project" value="UniProtKB-KW"/>
</dbReference>
<dbReference type="Gene3D" id="3.40.50.300">
    <property type="entry name" value="P-loop containing nucleotide triphosphate hydrolases"/>
    <property type="match status" value="1"/>
</dbReference>
<dbReference type="GO" id="GO:0003924">
    <property type="term" value="F:GTPase activity"/>
    <property type="evidence" value="ECO:0007669"/>
    <property type="project" value="InterPro"/>
</dbReference>
<dbReference type="SUPFAM" id="SSF52540">
    <property type="entry name" value="P-loop containing nucleoside triphosphate hydrolases"/>
    <property type="match status" value="1"/>
</dbReference>
<evidence type="ECO:0000256" key="1">
    <source>
        <dbReference type="ARBA" id="ARBA00022741"/>
    </source>
</evidence>
<evidence type="ECO:0000313" key="4">
    <source>
        <dbReference type="WBParaSite" id="maker-uti_cns_0004145-snap-gene-0.5-mRNA-1"/>
    </source>
</evidence>
<dbReference type="PRINTS" id="PR00449">
    <property type="entry name" value="RASTRNSFRMNG"/>
</dbReference>
<dbReference type="PANTHER" id="PTHR24070">
    <property type="entry name" value="RAS, DI-RAS, AND RHEB FAMILY MEMBERS OF SMALL GTPASE SUPERFAMILY"/>
    <property type="match status" value="1"/>
</dbReference>
<reference evidence="4 5" key="1">
    <citation type="submission" date="2016-11" db="UniProtKB">
        <authorList>
            <consortium name="WormBaseParasite"/>
        </authorList>
    </citation>
    <scope>IDENTIFICATION</scope>
</reference>
<keyword evidence="3" id="KW-1185">Reference proteome</keyword>
<dbReference type="GO" id="GO:0007165">
    <property type="term" value="P:signal transduction"/>
    <property type="evidence" value="ECO:0007669"/>
    <property type="project" value="InterPro"/>
</dbReference>
<accession>A0A1I8H3S9</accession>
<keyword evidence="1" id="KW-0547">Nucleotide-binding</keyword>
<proteinExistence type="predicted"/>
<dbReference type="SMART" id="SM00173">
    <property type="entry name" value="RAS"/>
    <property type="match status" value="1"/>
</dbReference>
<dbReference type="PROSITE" id="PS51421">
    <property type="entry name" value="RAS"/>
    <property type="match status" value="1"/>
</dbReference>
<dbReference type="SMART" id="SM00174">
    <property type="entry name" value="RHO"/>
    <property type="match status" value="1"/>
</dbReference>
<sequence length="197" mass="22356">MSKSVSKSVKPIKIVVIGSGGVGKSALTLQFSKSKFFLDYDPTIEDSFSKSCYIDNEMARLDILDTAGQEEFTSMREQYMRLGQAFLVVFSVTDRKGFEEVDSLIQLIYRVKDREAFPIMVAGNKIDLQNDRCIDQSLAQELVQRHQEFNPYCAYIETSAKTRLNVDLVFHDLVRLLRLYNAKGGSKQAKKSKCSLL</sequence>
<dbReference type="PROSITE" id="PS51419">
    <property type="entry name" value="RAB"/>
    <property type="match status" value="1"/>
</dbReference>
<dbReference type="Pfam" id="PF00071">
    <property type="entry name" value="Ras"/>
    <property type="match status" value="1"/>
</dbReference>
<organism evidence="3 4">
    <name type="scientific">Macrostomum lignano</name>
    <dbReference type="NCBI Taxonomy" id="282301"/>
    <lineage>
        <taxon>Eukaryota</taxon>
        <taxon>Metazoa</taxon>
        <taxon>Spiralia</taxon>
        <taxon>Lophotrochozoa</taxon>
        <taxon>Platyhelminthes</taxon>
        <taxon>Rhabditophora</taxon>
        <taxon>Macrostomorpha</taxon>
        <taxon>Macrostomida</taxon>
        <taxon>Macrostomidae</taxon>
        <taxon>Macrostomum</taxon>
    </lineage>
</organism>
<evidence type="ECO:0000256" key="2">
    <source>
        <dbReference type="ARBA" id="ARBA00023134"/>
    </source>
</evidence>
<dbReference type="WBParaSite" id="maker-uti_cns_0045888-snap-gene-1.21-mRNA-1">
    <property type="protein sequence ID" value="maker-uti_cns_0045888-snap-gene-1.21-mRNA-1"/>
    <property type="gene ID" value="maker-uti_cns_0045888-snap-gene-1.21"/>
</dbReference>
<dbReference type="GO" id="GO:0016020">
    <property type="term" value="C:membrane"/>
    <property type="evidence" value="ECO:0007669"/>
    <property type="project" value="InterPro"/>
</dbReference>
<dbReference type="InterPro" id="IPR027417">
    <property type="entry name" value="P-loop_NTPase"/>
</dbReference>
<protein>
    <submittedName>
        <fullName evidence="4 5">Small monomeric GTPase</fullName>
    </submittedName>
</protein>
<dbReference type="WBParaSite" id="maker-uti_cns_0004145-snap-gene-0.5-mRNA-1">
    <property type="protein sequence ID" value="maker-uti_cns_0004145-snap-gene-0.5-mRNA-1"/>
    <property type="gene ID" value="maker-uti_cns_0004145-snap-gene-0.5"/>
</dbReference>
<dbReference type="NCBIfam" id="TIGR00231">
    <property type="entry name" value="small_GTP"/>
    <property type="match status" value="1"/>
</dbReference>